<evidence type="ECO:0000256" key="1">
    <source>
        <dbReference type="ARBA" id="ARBA00005369"/>
    </source>
</evidence>
<sequence length="234" mass="24551">MLQGNVMDKTDPDYAPLDPVAARQRMVDAQIRPAQVSNPAVIAAMRAVPREDAVPPALRAFAYADQNLPLGEGRYLTEPRVTGRMLQVADIQPGERILVVGAGTGYLAALLSAMGQGLAVTALESESRLADLGQVLCHQQAPDVQWRNGPLIKGDEADGPYDLILVDGAVRQVPPALVAQLAKGGRVVAPICPVGGVTSVCLVLPTAQGGAVQRLFDAAVPLLPELEPAPAFVF</sequence>
<gene>
    <name evidence="4" type="ordered locus">GLX_28010</name>
</gene>
<dbReference type="HOGENOM" id="CLU_055432_2_1_5"/>
<reference evidence="5" key="1">
    <citation type="journal article" date="2011" name="J. Bacteriol.">
        <title>Complete genome sequence of NBRC 3288, a unique cellulose-nonproducing strain of Gluconacetobacter xylinus isolated from vinegar.</title>
        <authorList>
            <person name="Ogino H."/>
            <person name="Azuma Y."/>
            <person name="Hosoyama A."/>
            <person name="Nakazawa H."/>
            <person name="Matsutani M."/>
            <person name="Hasegawa A."/>
            <person name="Otsuyama K."/>
            <person name="Matsushita K."/>
            <person name="Fujita N."/>
            <person name="Shirai M."/>
        </authorList>
    </citation>
    <scope>NUCLEOTIDE SEQUENCE [LARGE SCALE GENOMIC DNA]</scope>
    <source>
        <strain evidence="5">NBRC 3288 / BCRC 11682 / LMG 1693</strain>
    </source>
</reference>
<dbReference type="Pfam" id="PF01135">
    <property type="entry name" value="PCMT"/>
    <property type="match status" value="1"/>
</dbReference>
<keyword evidence="4" id="KW-0808">Transferase</keyword>
<dbReference type="PANTHER" id="PTHR11579:SF18">
    <property type="entry name" value="PROTEIN-L-ISOASPARTATE O-METHYLTRANSFERASE"/>
    <property type="match status" value="1"/>
</dbReference>
<evidence type="ECO:0000313" key="5">
    <source>
        <dbReference type="Proteomes" id="UP000009044"/>
    </source>
</evidence>
<dbReference type="KEGG" id="gxy:GLX_28010"/>
<dbReference type="PANTHER" id="PTHR11579">
    <property type="entry name" value="PROTEIN-L-ISOASPARTATE O-METHYLTRANSFERASE"/>
    <property type="match status" value="1"/>
</dbReference>
<dbReference type="GO" id="GO:0032259">
    <property type="term" value="P:methylation"/>
    <property type="evidence" value="ECO:0007669"/>
    <property type="project" value="UniProtKB-KW"/>
</dbReference>
<dbReference type="Gene3D" id="3.40.50.150">
    <property type="entry name" value="Vaccinia Virus protein VP39"/>
    <property type="match status" value="1"/>
</dbReference>
<dbReference type="CDD" id="cd02440">
    <property type="entry name" value="AdoMet_MTases"/>
    <property type="match status" value="1"/>
</dbReference>
<dbReference type="EMBL" id="AP012159">
    <property type="protein sequence ID" value="BAK85213.1"/>
    <property type="molecule type" value="Genomic_DNA"/>
</dbReference>
<keyword evidence="4" id="KW-0489">Methyltransferase</keyword>
<evidence type="ECO:0000313" key="4">
    <source>
        <dbReference type="EMBL" id="BAK85213.1"/>
    </source>
</evidence>
<dbReference type="GO" id="GO:0004719">
    <property type="term" value="F:protein-L-isoaspartate (D-aspartate) O-methyltransferase activity"/>
    <property type="evidence" value="ECO:0007669"/>
    <property type="project" value="InterPro"/>
</dbReference>
<comment type="similarity">
    <text evidence="1">Belongs to the methyltransferase superfamily. L-isoaspartyl/D-aspartyl protein methyltransferase family.</text>
</comment>
<dbReference type="PATRIC" id="fig|634177.7.peg.3116"/>
<dbReference type="InterPro" id="IPR029063">
    <property type="entry name" value="SAM-dependent_MTases_sf"/>
</dbReference>
<dbReference type="GO" id="GO:0005737">
    <property type="term" value="C:cytoplasm"/>
    <property type="evidence" value="ECO:0007669"/>
    <property type="project" value="TreeGrafter"/>
</dbReference>
<evidence type="ECO:0000256" key="3">
    <source>
        <dbReference type="ARBA" id="ARBA00030757"/>
    </source>
</evidence>
<proteinExistence type="inferred from homology"/>
<dbReference type="Proteomes" id="UP000009044">
    <property type="component" value="Chromosome"/>
</dbReference>
<accession>G2I3P6</accession>
<dbReference type="STRING" id="634177.GLX_28010"/>
<protein>
    <recommendedName>
        <fullName evidence="2">Protein-L-isoaspartate O-methyltransferase</fullName>
    </recommendedName>
    <alternativeName>
        <fullName evidence="3">Protein L-isoaspartyl methyltransferase</fullName>
    </alternativeName>
</protein>
<dbReference type="AlphaFoldDB" id="G2I3P6"/>
<dbReference type="eggNOG" id="COG2518">
    <property type="taxonomic scope" value="Bacteria"/>
</dbReference>
<name>G2I3P6_KOMMN</name>
<dbReference type="SUPFAM" id="SSF53335">
    <property type="entry name" value="S-adenosyl-L-methionine-dependent methyltransferases"/>
    <property type="match status" value="1"/>
</dbReference>
<dbReference type="InterPro" id="IPR000682">
    <property type="entry name" value="PCMT"/>
</dbReference>
<organism evidence="4 5">
    <name type="scientific">Komagataeibacter medellinensis (strain NBRC 3288 / BCRC 11682 / LMG 1693 / Kondo 51)</name>
    <name type="common">Gluconacetobacter medellinensis</name>
    <dbReference type="NCBI Taxonomy" id="634177"/>
    <lineage>
        <taxon>Bacteria</taxon>
        <taxon>Pseudomonadati</taxon>
        <taxon>Pseudomonadota</taxon>
        <taxon>Alphaproteobacteria</taxon>
        <taxon>Acetobacterales</taxon>
        <taxon>Acetobacteraceae</taxon>
        <taxon>Komagataeibacter</taxon>
    </lineage>
</organism>
<evidence type="ECO:0000256" key="2">
    <source>
        <dbReference type="ARBA" id="ARBA00013346"/>
    </source>
</evidence>